<feature type="domain" description="RagB/SusD" evidence="7">
    <location>
        <begin position="309"/>
        <end position="381"/>
    </location>
</feature>
<accession>A0ABU9E5P0</accession>
<reference evidence="8 9" key="1">
    <citation type="submission" date="2024-02" db="EMBL/GenBank/DDBJ databases">
        <title>A novel Gemmatimonadota bacterium.</title>
        <authorList>
            <person name="Du Z.-J."/>
            <person name="Ye Y.-Q."/>
        </authorList>
    </citation>
    <scope>NUCLEOTIDE SEQUENCE [LARGE SCALE GENOMIC DNA]</scope>
    <source>
        <strain evidence="8 9">DH-20</strain>
    </source>
</reference>
<evidence type="ECO:0000313" key="9">
    <source>
        <dbReference type="Proteomes" id="UP001484239"/>
    </source>
</evidence>
<comment type="caution">
    <text evidence="8">The sequence shown here is derived from an EMBL/GenBank/DDBJ whole genome shotgun (WGS) entry which is preliminary data.</text>
</comment>
<sequence>MTKKMMTVVALLLPLAGCSEVLSLDVESPGRIADDDLNNADAVPGLVAGMSYDLTQAYGGVLQEISLASGDLWHGGSYDFGTYPRGILLQEPADWDGSYGTMQQARYVAEAGLKRIANVLEPDLYERSPDVARAYLLAGFANRLMGEVQCETTVDFDGEPSGVLPRTEHFSRADSLFSRAIAVGGAAGASTIATAAYGGRASVRAWLGNWTQAASDASQVPAAFQYDAIFSTAVGAVSNDLVFETNSRKEFTVFNTMWEDNDPEDPRVPWRIVLDNAGQVEKGQDGETDFYQQLKYLTEDDDQALTKGTEMLVLRAEAALRDGDLQGMTDRLNEARAVYGLDPIDVPGSVAEAWPVLRMERGATVWLEGRRLWDLHRWKAEGGVVADPFAEGRDTCFPISDEEMRVNPNVGG</sequence>
<keyword evidence="5" id="KW-0998">Cell outer membrane</keyword>
<evidence type="ECO:0000256" key="5">
    <source>
        <dbReference type="ARBA" id="ARBA00023237"/>
    </source>
</evidence>
<evidence type="ECO:0000259" key="7">
    <source>
        <dbReference type="Pfam" id="PF07980"/>
    </source>
</evidence>
<evidence type="ECO:0000256" key="1">
    <source>
        <dbReference type="ARBA" id="ARBA00004442"/>
    </source>
</evidence>
<feature type="chain" id="PRO_5046238137" evidence="6">
    <location>
        <begin position="20"/>
        <end position="412"/>
    </location>
</feature>
<proteinExistence type="inferred from homology"/>
<name>A0ABU9E5P0_9BACT</name>
<dbReference type="Gene3D" id="1.25.40.390">
    <property type="match status" value="1"/>
</dbReference>
<evidence type="ECO:0000256" key="6">
    <source>
        <dbReference type="SAM" id="SignalP"/>
    </source>
</evidence>
<dbReference type="SUPFAM" id="SSF48452">
    <property type="entry name" value="TPR-like"/>
    <property type="match status" value="1"/>
</dbReference>
<keyword evidence="3 6" id="KW-0732">Signal</keyword>
<evidence type="ECO:0000313" key="8">
    <source>
        <dbReference type="EMBL" id="MEK9500022.1"/>
    </source>
</evidence>
<keyword evidence="9" id="KW-1185">Reference proteome</keyword>
<dbReference type="EMBL" id="JBBHLI010000001">
    <property type="protein sequence ID" value="MEK9500022.1"/>
    <property type="molecule type" value="Genomic_DNA"/>
</dbReference>
<comment type="subcellular location">
    <subcellularLocation>
        <location evidence="1">Cell outer membrane</location>
    </subcellularLocation>
</comment>
<dbReference type="InterPro" id="IPR012944">
    <property type="entry name" value="SusD_RagB_dom"/>
</dbReference>
<evidence type="ECO:0000256" key="2">
    <source>
        <dbReference type="ARBA" id="ARBA00006275"/>
    </source>
</evidence>
<organism evidence="8 9">
    <name type="scientific">Gaopeijia maritima</name>
    <dbReference type="NCBI Taxonomy" id="3119007"/>
    <lineage>
        <taxon>Bacteria</taxon>
        <taxon>Pseudomonadati</taxon>
        <taxon>Gemmatimonadota</taxon>
        <taxon>Longimicrobiia</taxon>
        <taxon>Gaopeijiales</taxon>
        <taxon>Gaopeijiaceae</taxon>
        <taxon>Gaopeijia</taxon>
    </lineage>
</organism>
<evidence type="ECO:0000256" key="4">
    <source>
        <dbReference type="ARBA" id="ARBA00023136"/>
    </source>
</evidence>
<protein>
    <submittedName>
        <fullName evidence="8">RagB/SusD family nutrient uptake outer membrane protein</fullName>
    </submittedName>
</protein>
<gene>
    <name evidence="8" type="ORF">WI372_03360</name>
</gene>
<dbReference type="Pfam" id="PF07980">
    <property type="entry name" value="SusD_RagB"/>
    <property type="match status" value="1"/>
</dbReference>
<dbReference type="RefSeq" id="WP_405277767.1">
    <property type="nucleotide sequence ID" value="NZ_JBBHLI010000001.1"/>
</dbReference>
<evidence type="ECO:0000256" key="3">
    <source>
        <dbReference type="ARBA" id="ARBA00022729"/>
    </source>
</evidence>
<feature type="signal peptide" evidence="6">
    <location>
        <begin position="1"/>
        <end position="19"/>
    </location>
</feature>
<keyword evidence="4" id="KW-0472">Membrane</keyword>
<dbReference type="Proteomes" id="UP001484239">
    <property type="component" value="Unassembled WGS sequence"/>
</dbReference>
<dbReference type="InterPro" id="IPR011990">
    <property type="entry name" value="TPR-like_helical_dom_sf"/>
</dbReference>
<comment type="similarity">
    <text evidence="2">Belongs to the SusD family.</text>
</comment>